<accession>A0A7Y2W5G7</accession>
<dbReference type="RefSeq" id="WP_170280467.1">
    <property type="nucleotide sequence ID" value="NZ_JABEQY010000007.1"/>
</dbReference>
<comment type="caution">
    <text evidence="1">The sequence shown here is derived from an EMBL/GenBank/DDBJ whole genome shotgun (WGS) entry which is preliminary data.</text>
</comment>
<organism evidence="1 2">
    <name type="scientific">Rhizobium laguerreae</name>
    <dbReference type="NCBI Taxonomy" id="1076926"/>
    <lineage>
        <taxon>Bacteria</taxon>
        <taxon>Pseudomonadati</taxon>
        <taxon>Pseudomonadota</taxon>
        <taxon>Alphaproteobacteria</taxon>
        <taxon>Hyphomicrobiales</taxon>
        <taxon>Rhizobiaceae</taxon>
        <taxon>Rhizobium/Agrobacterium group</taxon>
        <taxon>Rhizobium</taxon>
    </lineage>
</organism>
<gene>
    <name evidence="1" type="ORF">HLI17_10325</name>
</gene>
<proteinExistence type="predicted"/>
<protein>
    <submittedName>
        <fullName evidence="1">Uncharacterized protein</fullName>
    </submittedName>
</protein>
<name>A0A7Y2W5G7_9HYPH</name>
<dbReference type="Proteomes" id="UP000530654">
    <property type="component" value="Unassembled WGS sequence"/>
</dbReference>
<dbReference type="EMBL" id="JABEQY010000007">
    <property type="protein sequence ID" value="NNH63692.1"/>
    <property type="molecule type" value="Genomic_DNA"/>
</dbReference>
<dbReference type="AlphaFoldDB" id="A0A7Y2W5G7"/>
<evidence type="ECO:0000313" key="2">
    <source>
        <dbReference type="Proteomes" id="UP000530654"/>
    </source>
</evidence>
<evidence type="ECO:0000313" key="1">
    <source>
        <dbReference type="EMBL" id="NNH63692.1"/>
    </source>
</evidence>
<sequence>MTFTIDNPRTFRIDRSLRIAHVTAPKERWFVQFLSSRGKEWEITGAFTRIGHAMRSIEGILRDDPRKLESAREWIVE</sequence>
<reference evidence="1 2" key="1">
    <citation type="submission" date="2020-04" db="EMBL/GenBank/DDBJ databases">
        <title>Rhizobium bacterial biofertilizers improve the content of phenolic compounds of Lactuca sativa L. under non-saline and saline-stress conditions.</title>
        <authorList>
            <person name="Ayuso-Calles M."/>
            <person name="Garcia-Estevez I."/>
            <person name="Jimenez-Gomez A."/>
            <person name="Flores-Felix J.D."/>
            <person name="Escribano-Bailon M."/>
            <person name="Rivas R."/>
        </authorList>
    </citation>
    <scope>NUCLEOTIDE SEQUENCE [LARGE SCALE GENOMIC DNA]</scope>
    <source>
        <strain evidence="1 2">GPTR02</strain>
    </source>
</reference>